<dbReference type="EMBL" id="FXUV02000022">
    <property type="protein sequence ID" value="SNB68594.1"/>
    <property type="molecule type" value="Genomic_DNA"/>
</dbReference>
<keyword evidence="5" id="KW-1185">Reference proteome</keyword>
<feature type="coiled-coil region" evidence="1">
    <location>
        <begin position="225"/>
        <end position="306"/>
    </location>
</feature>
<dbReference type="STRING" id="1522312.GCA_900177895_00514"/>
<sequence>MWISKIKLHNFKSYADAEFTFPEPQNGKNLVLIGAENGHGKTTLLEAIYLGLYDADAIVHLNRAGLNSQEHNYPRFINQALFHQAQAHHDNHTMSVELEISLRSRDVVHTLKIARKWYFDANRNFSYSAENSREYALWYMRNDQSGEKPIPPSQQRNFFSRFVPPSDYAPFFFFDGEKIVQTAAQSGAGIWLKDALMGLLGITLLNQLKESLSQFRTQNISASASAKVQAALKEAESKLIQAEAILQEEHEKQETLLNQINEYTQRRDTLTQTLGGSSSIVHTEDLAKAQKEAEIMQQKFRDTMKEAVLAMPLAFLPQARLDKLDLQLEKEANRLGYESNKDQIGDKVDDFWNKFQNSDKVKEVLGRSAQTILSDELMKDAVRECWNSLFYPLPENCAEQIEHNYLSPSASVDIRNQIRQLSASPLSNIGEILDNISEQERIAQDMASKIAMLKGTGNDELVEELEQVHHALDDLNGKLGGARTKCEQEEKNTHRWQLEVERLRQEAANNSPQHQKSERAKRMEQMIESLANKLLQTKANDLGNIATKLHKNIAHDQRIQRIEVQAGGQLGLYGGNGEKIQAALSAGQMQILIMSLVSALAQVARYHAPMVIDTPLARLDAGHRQGLFNHWTCLPQQVILLSQDTEITAEIRQELAKHICSTYLVRAKSLPTGGAQSHVLANQYFN</sequence>
<dbReference type="AlphaFoldDB" id="A0A238TAD7"/>
<organism evidence="4 5">
    <name type="scientific">Kingella negevensis</name>
    <dbReference type="NCBI Taxonomy" id="1522312"/>
    <lineage>
        <taxon>Bacteria</taxon>
        <taxon>Pseudomonadati</taxon>
        <taxon>Pseudomonadota</taxon>
        <taxon>Betaproteobacteria</taxon>
        <taxon>Neisseriales</taxon>
        <taxon>Neisseriaceae</taxon>
        <taxon>Kingella</taxon>
    </lineage>
</organism>
<dbReference type="PANTHER" id="PTHR32182">
    <property type="entry name" value="DNA REPLICATION AND REPAIR PROTEIN RECF"/>
    <property type="match status" value="1"/>
</dbReference>
<proteinExistence type="predicted"/>
<dbReference type="InterPro" id="IPR038729">
    <property type="entry name" value="Rad50/SbcC_AAA"/>
</dbReference>
<dbReference type="SUPFAM" id="SSF52540">
    <property type="entry name" value="P-loop containing nucleoside triphosphate hydrolases"/>
    <property type="match status" value="1"/>
</dbReference>
<gene>
    <name evidence="4" type="ORF">KEBURONENSIS_01231</name>
    <name evidence="3" type="ORF">KEBURONENSIS_01263</name>
</gene>
<reference evidence="3" key="1">
    <citation type="submission" date="2017-05" db="EMBL/GenBank/DDBJ databases">
        <authorList>
            <person name="Song R."/>
            <person name="Chenine A.L."/>
            <person name="Ruprecht R.M."/>
        </authorList>
    </citation>
    <scope>NUCLEOTIDE SEQUENCE</scope>
    <source>
        <strain evidence="3">Kingella_eburonensis</strain>
    </source>
</reference>
<evidence type="ECO:0000313" key="3">
    <source>
        <dbReference type="EMBL" id="SMQ12252.1"/>
    </source>
</evidence>
<name>A0A238TAD7_9NEIS</name>
<dbReference type="GO" id="GO:0000731">
    <property type="term" value="P:DNA synthesis involved in DNA repair"/>
    <property type="evidence" value="ECO:0007669"/>
    <property type="project" value="TreeGrafter"/>
</dbReference>
<dbReference type="EMBL" id="FXUV01000018">
    <property type="protein sequence ID" value="SMQ12252.1"/>
    <property type="molecule type" value="Genomic_DNA"/>
</dbReference>
<dbReference type="OrthoDB" id="9795626at2"/>
<reference evidence="4 5" key="2">
    <citation type="submission" date="2017-06" db="EMBL/GenBank/DDBJ databases">
        <authorList>
            <person name="Kim H.J."/>
            <person name="Triplett B.A."/>
        </authorList>
    </citation>
    <scope>NUCLEOTIDE SEQUENCE [LARGE SCALE GENOMIC DNA]</scope>
    <source>
        <strain evidence="4">Kingella_eburonensis</strain>
    </source>
</reference>
<evidence type="ECO:0000256" key="1">
    <source>
        <dbReference type="SAM" id="Coils"/>
    </source>
</evidence>
<evidence type="ECO:0000259" key="2">
    <source>
        <dbReference type="Pfam" id="PF13476"/>
    </source>
</evidence>
<dbReference type="InterPro" id="IPR027417">
    <property type="entry name" value="P-loop_NTPase"/>
</dbReference>
<dbReference type="Proteomes" id="UP000215450">
    <property type="component" value="Unassembled WGS sequence"/>
</dbReference>
<keyword evidence="1" id="KW-0175">Coiled coil</keyword>
<dbReference type="GO" id="GO:0016887">
    <property type="term" value="F:ATP hydrolysis activity"/>
    <property type="evidence" value="ECO:0007669"/>
    <property type="project" value="InterPro"/>
</dbReference>
<evidence type="ECO:0000313" key="5">
    <source>
        <dbReference type="Proteomes" id="UP000215450"/>
    </source>
</evidence>
<protein>
    <submittedName>
        <fullName evidence="4">Recombination protein F</fullName>
    </submittedName>
</protein>
<feature type="domain" description="Rad50/SbcC-type AAA" evidence="2">
    <location>
        <begin position="5"/>
        <end position="266"/>
    </location>
</feature>
<dbReference type="PANTHER" id="PTHR32182:SF22">
    <property type="entry name" value="ATP-DEPENDENT ENDONUCLEASE, OLD FAMILY-RELATED"/>
    <property type="match status" value="1"/>
</dbReference>
<dbReference type="RefSeq" id="WP_095062471.1">
    <property type="nucleotide sequence ID" value="NZ_FXUV02000022.1"/>
</dbReference>
<dbReference type="Gene3D" id="3.40.50.300">
    <property type="entry name" value="P-loop containing nucleotide triphosphate hydrolases"/>
    <property type="match status" value="2"/>
</dbReference>
<accession>A0A238TAD7</accession>
<dbReference type="Pfam" id="PF13476">
    <property type="entry name" value="AAA_23"/>
    <property type="match status" value="1"/>
</dbReference>
<dbReference type="GO" id="GO:0006302">
    <property type="term" value="P:double-strand break repair"/>
    <property type="evidence" value="ECO:0007669"/>
    <property type="project" value="InterPro"/>
</dbReference>
<feature type="coiled-coil region" evidence="1">
    <location>
        <begin position="458"/>
        <end position="540"/>
    </location>
</feature>
<evidence type="ECO:0000313" key="4">
    <source>
        <dbReference type="EMBL" id="SNB68594.1"/>
    </source>
</evidence>